<evidence type="ECO:0000259" key="1">
    <source>
        <dbReference type="Pfam" id="PF02470"/>
    </source>
</evidence>
<dbReference type="Proteomes" id="UP001321445">
    <property type="component" value="Chromosome"/>
</dbReference>
<dbReference type="InterPro" id="IPR052336">
    <property type="entry name" value="MlaD_Phospholipid_Transporter"/>
</dbReference>
<accession>A0ABM8FNS7</accession>
<dbReference type="Gene3D" id="1.20.1480.30">
    <property type="entry name" value="Designed four-helix bundle protein"/>
    <property type="match status" value="1"/>
</dbReference>
<reference evidence="2 3" key="1">
    <citation type="submission" date="2023-03" db="EMBL/GenBank/DDBJ databases">
        <title>Description of Hydrogenimonas sp. ISO32.</title>
        <authorList>
            <person name="Mino S."/>
            <person name="Fukazawa S."/>
            <person name="Sawabe T."/>
        </authorList>
    </citation>
    <scope>NUCLEOTIDE SEQUENCE [LARGE SCALE GENOMIC DNA]</scope>
    <source>
        <strain evidence="2 3">ISO32</strain>
    </source>
</reference>
<dbReference type="PANTHER" id="PTHR33371">
    <property type="entry name" value="INTERMEMBRANE PHOSPHOLIPID TRANSPORT SYSTEM BINDING PROTEIN MLAD-RELATED"/>
    <property type="match status" value="1"/>
</dbReference>
<evidence type="ECO:0000313" key="3">
    <source>
        <dbReference type="Proteomes" id="UP001321445"/>
    </source>
</evidence>
<dbReference type="InterPro" id="IPR003399">
    <property type="entry name" value="Mce/MlaD"/>
</dbReference>
<keyword evidence="3" id="KW-1185">Reference proteome</keyword>
<protein>
    <recommendedName>
        <fullName evidence="1">Mce/MlaD domain-containing protein</fullName>
    </recommendedName>
</protein>
<gene>
    <name evidence="2" type="ORF">HCR_18350</name>
</gene>
<dbReference type="SUPFAM" id="SSF58113">
    <property type="entry name" value="Apolipoprotein A-I"/>
    <property type="match status" value="1"/>
</dbReference>
<dbReference type="EMBL" id="AP027370">
    <property type="protein sequence ID" value="BDY13523.1"/>
    <property type="molecule type" value="Genomic_DNA"/>
</dbReference>
<dbReference type="RefSeq" id="WP_286336473.1">
    <property type="nucleotide sequence ID" value="NZ_AP027370.1"/>
</dbReference>
<evidence type="ECO:0000313" key="2">
    <source>
        <dbReference type="EMBL" id="BDY13523.1"/>
    </source>
</evidence>
<organism evidence="2 3">
    <name type="scientific">Hydrogenimonas cancrithermarum</name>
    <dbReference type="NCBI Taxonomy" id="2993563"/>
    <lineage>
        <taxon>Bacteria</taxon>
        <taxon>Pseudomonadati</taxon>
        <taxon>Campylobacterota</taxon>
        <taxon>Epsilonproteobacteria</taxon>
        <taxon>Campylobacterales</taxon>
        <taxon>Hydrogenimonadaceae</taxon>
        <taxon>Hydrogenimonas</taxon>
    </lineage>
</organism>
<proteinExistence type="predicted"/>
<feature type="domain" description="Mce/MlaD" evidence="1">
    <location>
        <begin position="34"/>
        <end position="110"/>
    </location>
</feature>
<sequence length="481" mass="53286">MKTEAKVGLFVTIGLVLLFLLSTQVNKFQGFGKKGYDVEAIVSDASGLERHAKVKMKGVEIGYVKEISLSGTKVVLTLFVYKNAKIPSDSQVLLTQESLLGGKYINIIPGSAHVYLAEDGKLTREKPMATLDEMGTRVAEAAEELRGFIHELRKTLDPGSREHLKNTFSNLDTLTQDLKEVVSGNKKGIDDLVKNINEAAEKFGRMSAKFSESADTINGDLPDIMAKLEKTLDSFQGVGETLNTKLPRLADKFESLEDQLDIVIKENRKPLKSALTSVDGFFKKGQGTIDKLDDYLNSVTQSRLDLGLDSYYLANDGKLKGGMHIDYMPTYTRHYMLDIVSGPDYTELVNGEYPAEMDHQKGKFFVSAQIGKRFEDFLVRGGLIESTAGAGIDYFAYYDKLKLSLDAYDFSAVNDIRGEKAHLRATMRYRFYKHIDAYLGADNFLNTDARNLFFGMGVSFEDDRIKYLLGAGASAGASAAQ</sequence>
<name>A0ABM8FNS7_9BACT</name>
<dbReference type="Pfam" id="PF02470">
    <property type="entry name" value="MlaD"/>
    <property type="match status" value="1"/>
</dbReference>
<dbReference type="PANTHER" id="PTHR33371:SF4">
    <property type="entry name" value="INTERMEMBRANE PHOSPHOLIPID TRANSPORT SYSTEM BINDING PROTEIN MLAD"/>
    <property type="match status" value="1"/>
</dbReference>